<gene>
    <name evidence="1" type="ORF">JOF56_007029</name>
</gene>
<sequence length="461" mass="52468">MDRVTAEDMLMFVNAAITSSGQREFHSAANEQRLSLDFLHEYMIGNYRDLYAAVLALDINDHNAVLITHRLLATSGDAGLEQRRIEGQLIGRRLRLVAPQRVYELFRRLRQYRVNNRRTRAIIRDWLAHRPDPAFDAVKYRTPLKQAVRHAHVNPAGEELGPFLFTGKTRYDTPILESWRRAHYERAAVYDLPYTVAEGFAAKHKIDRAKFLEQITPRMTRLERLRLQESARRSKVDLGTDLTSMPLTRLASYVLSLPLPDRAARREELTAALRSAAARVANHRWGRVAAVLDDSFSASGSRQKRRRPLAVALACHYLFEAMSDSYFPLWTSGRPDALMTYPYGMTPLGERVLDALEHNPDRLLIVSDGWDNAPDGLAGEVLRVWRTRLDPGHQVSVVHLNPEYDADTFDVKRLGHVPTVGVRDAEDVPALVEFAGFTEGRTGLDELRAHFDDRIARFLEG</sequence>
<comment type="caution">
    <text evidence="1">The sequence shown here is derived from an EMBL/GenBank/DDBJ whole genome shotgun (WGS) entry which is preliminary data.</text>
</comment>
<organism evidence="1 2">
    <name type="scientific">Kibdelosporangium banguiense</name>
    <dbReference type="NCBI Taxonomy" id="1365924"/>
    <lineage>
        <taxon>Bacteria</taxon>
        <taxon>Bacillati</taxon>
        <taxon>Actinomycetota</taxon>
        <taxon>Actinomycetes</taxon>
        <taxon>Pseudonocardiales</taxon>
        <taxon>Pseudonocardiaceae</taxon>
        <taxon>Kibdelosporangium</taxon>
    </lineage>
</organism>
<dbReference type="RefSeq" id="WP_209643689.1">
    <property type="nucleotide sequence ID" value="NZ_JAGINW010000001.1"/>
</dbReference>
<proteinExistence type="predicted"/>
<evidence type="ECO:0008006" key="3">
    <source>
        <dbReference type="Google" id="ProtNLM"/>
    </source>
</evidence>
<keyword evidence="2" id="KW-1185">Reference proteome</keyword>
<evidence type="ECO:0000313" key="1">
    <source>
        <dbReference type="EMBL" id="MBP2326644.1"/>
    </source>
</evidence>
<accession>A0ABS4TQF2</accession>
<dbReference type="EMBL" id="JAGINW010000001">
    <property type="protein sequence ID" value="MBP2326644.1"/>
    <property type="molecule type" value="Genomic_DNA"/>
</dbReference>
<name>A0ABS4TQF2_9PSEU</name>
<evidence type="ECO:0000313" key="2">
    <source>
        <dbReference type="Proteomes" id="UP001519332"/>
    </source>
</evidence>
<protein>
    <recommendedName>
        <fullName evidence="3">TROVE domain-containing protein</fullName>
    </recommendedName>
</protein>
<dbReference type="Proteomes" id="UP001519332">
    <property type="component" value="Unassembled WGS sequence"/>
</dbReference>
<reference evidence="1 2" key="1">
    <citation type="submission" date="2021-03" db="EMBL/GenBank/DDBJ databases">
        <title>Sequencing the genomes of 1000 actinobacteria strains.</title>
        <authorList>
            <person name="Klenk H.-P."/>
        </authorList>
    </citation>
    <scope>NUCLEOTIDE SEQUENCE [LARGE SCALE GENOMIC DNA]</scope>
    <source>
        <strain evidence="1 2">DSM 46670</strain>
    </source>
</reference>